<dbReference type="GO" id="GO:0071949">
    <property type="term" value="F:FAD binding"/>
    <property type="evidence" value="ECO:0007669"/>
    <property type="project" value="InterPro"/>
</dbReference>
<dbReference type="PROSITE" id="PS00862">
    <property type="entry name" value="OX2_COVAL_FAD"/>
    <property type="match status" value="1"/>
</dbReference>
<dbReference type="InterPro" id="IPR036318">
    <property type="entry name" value="FAD-bd_PCMH-like_sf"/>
</dbReference>
<comment type="caution">
    <text evidence="7">The sequence shown here is derived from an EMBL/GenBank/DDBJ whole genome shotgun (WGS) entry which is preliminary data.</text>
</comment>
<feature type="domain" description="FAD-binding PCMH-type" evidence="6">
    <location>
        <begin position="52"/>
        <end position="225"/>
    </location>
</feature>
<keyword evidence="8" id="KW-1185">Reference proteome</keyword>
<reference evidence="8" key="1">
    <citation type="journal article" date="2017" name="Nat. Microbiol.">
        <title>Global analysis of biosynthetic gene clusters reveals vast potential of secondary metabolite production in Penicillium species.</title>
        <authorList>
            <person name="Nielsen J.C."/>
            <person name="Grijseels S."/>
            <person name="Prigent S."/>
            <person name="Ji B."/>
            <person name="Dainat J."/>
            <person name="Nielsen K.F."/>
            <person name="Frisvad J.C."/>
            <person name="Workman M."/>
            <person name="Nielsen J."/>
        </authorList>
    </citation>
    <scope>NUCLEOTIDE SEQUENCE [LARGE SCALE GENOMIC DNA]</scope>
    <source>
        <strain evidence="8">IBT 31811</strain>
    </source>
</reference>
<dbReference type="InterPro" id="IPR016167">
    <property type="entry name" value="FAD-bd_PCMH_sub1"/>
</dbReference>
<comment type="similarity">
    <text evidence="1">Belongs to the oxygen-dependent FAD-linked oxidoreductase family.</text>
</comment>
<dbReference type="AlphaFoldDB" id="A0A1V6PX42"/>
<dbReference type="Gene3D" id="3.40.462.20">
    <property type="match status" value="1"/>
</dbReference>
<dbReference type="PROSITE" id="PS51387">
    <property type="entry name" value="FAD_PCMH"/>
    <property type="match status" value="1"/>
</dbReference>
<proteinExistence type="inferred from homology"/>
<keyword evidence="2" id="KW-0285">Flavoprotein</keyword>
<evidence type="ECO:0000256" key="5">
    <source>
        <dbReference type="SAM" id="MobiDB-lite"/>
    </source>
</evidence>
<dbReference type="Gene3D" id="3.30.465.10">
    <property type="match status" value="1"/>
</dbReference>
<dbReference type="EMBL" id="MDYN01000030">
    <property type="protein sequence ID" value="OQD81026.1"/>
    <property type="molecule type" value="Genomic_DNA"/>
</dbReference>
<keyword evidence="4" id="KW-0560">Oxidoreductase</keyword>
<evidence type="ECO:0000256" key="3">
    <source>
        <dbReference type="ARBA" id="ARBA00022827"/>
    </source>
</evidence>
<gene>
    <name evidence="7" type="ORF">PENANT_c030G01884</name>
</gene>
<evidence type="ECO:0000259" key="6">
    <source>
        <dbReference type="PROSITE" id="PS51387"/>
    </source>
</evidence>
<dbReference type="InterPro" id="IPR050416">
    <property type="entry name" value="FAD-linked_Oxidoreductase"/>
</dbReference>
<evidence type="ECO:0000256" key="2">
    <source>
        <dbReference type="ARBA" id="ARBA00022630"/>
    </source>
</evidence>
<evidence type="ECO:0000256" key="4">
    <source>
        <dbReference type="ARBA" id="ARBA00023002"/>
    </source>
</evidence>
<dbReference type="InterPro" id="IPR006093">
    <property type="entry name" value="Oxy_OxRdtase_FAD_BS"/>
</dbReference>
<dbReference type="SUPFAM" id="SSF56176">
    <property type="entry name" value="FAD-binding/transporter-associated domain-like"/>
    <property type="match status" value="1"/>
</dbReference>
<dbReference type="GO" id="GO:0016491">
    <property type="term" value="F:oxidoreductase activity"/>
    <property type="evidence" value="ECO:0007669"/>
    <property type="project" value="UniProtKB-KW"/>
</dbReference>
<protein>
    <recommendedName>
        <fullName evidence="6">FAD-binding PCMH-type domain-containing protein</fullName>
    </recommendedName>
</protein>
<dbReference type="Proteomes" id="UP000191672">
    <property type="component" value="Unassembled WGS sequence"/>
</dbReference>
<dbReference type="PANTHER" id="PTHR42973">
    <property type="entry name" value="BINDING OXIDOREDUCTASE, PUTATIVE (AFU_ORTHOLOGUE AFUA_1G17690)-RELATED"/>
    <property type="match status" value="1"/>
</dbReference>
<feature type="region of interest" description="Disordered" evidence="5">
    <location>
        <begin position="298"/>
        <end position="347"/>
    </location>
</feature>
<evidence type="ECO:0000313" key="7">
    <source>
        <dbReference type="EMBL" id="OQD81026.1"/>
    </source>
</evidence>
<dbReference type="Pfam" id="PF01565">
    <property type="entry name" value="FAD_binding_4"/>
    <property type="match status" value="1"/>
</dbReference>
<dbReference type="Gene3D" id="3.30.43.10">
    <property type="entry name" value="Uridine Diphospho-n-acetylenolpyruvylglucosamine Reductase, domain 2"/>
    <property type="match status" value="1"/>
</dbReference>
<evidence type="ECO:0000313" key="8">
    <source>
        <dbReference type="Proteomes" id="UP000191672"/>
    </source>
</evidence>
<dbReference type="InterPro" id="IPR016166">
    <property type="entry name" value="FAD-bd_PCMH"/>
</dbReference>
<organism evidence="7 8">
    <name type="scientific">Penicillium antarcticum</name>
    <dbReference type="NCBI Taxonomy" id="416450"/>
    <lineage>
        <taxon>Eukaryota</taxon>
        <taxon>Fungi</taxon>
        <taxon>Dikarya</taxon>
        <taxon>Ascomycota</taxon>
        <taxon>Pezizomycotina</taxon>
        <taxon>Eurotiomycetes</taxon>
        <taxon>Eurotiomycetidae</taxon>
        <taxon>Eurotiales</taxon>
        <taxon>Aspergillaceae</taxon>
        <taxon>Penicillium</taxon>
    </lineage>
</organism>
<keyword evidence="3" id="KW-0274">FAD</keyword>
<accession>A0A1V6PX42</accession>
<dbReference type="InterPro" id="IPR006094">
    <property type="entry name" value="Oxid_FAD_bind_N"/>
</dbReference>
<dbReference type="STRING" id="416450.A0A1V6PX42"/>
<evidence type="ECO:0000256" key="1">
    <source>
        <dbReference type="ARBA" id="ARBA00005466"/>
    </source>
</evidence>
<dbReference type="PANTHER" id="PTHR42973:SF15">
    <property type="entry name" value="FAD-BINDING PCMH-TYPE DOMAIN-CONTAINING PROTEIN"/>
    <property type="match status" value="1"/>
</dbReference>
<sequence length="374" mass="40067">MPILGFLGVEPTALGANNEAHLADCLATKDVLTVFNTSAQWLELAKSFTFARLYNPVAITLPTTPQEVSESVSCAASVGIKVQARSGGHSYASYSTGGKNGSLIVDLRMFNEITVDNKTGVASVGGGVRLGNLDLSLYAQGKRALSHGTCPDVSIGGHFTHGGYGYVSRAWGLATDTIIALDVILADGSFIHATASSYPDIYFALRGAADSFGIVITFYLKTLAAPKKVVTFSVNMPAVLRSSAIAADGFLQLQEFSLNSPLMTRNLTLGIVIEGGKEFILKRCTLVCVSPRYAKRPAASHEPVKRRHHYQAHGAHAQPQPHPQRTGENTDDHPIAPTNSRGVSRPIHEARQRLASTYSLKFTTMSPSSLMMIH</sequence>
<name>A0A1V6PX42_9EURO</name>
<dbReference type="InterPro" id="IPR016169">
    <property type="entry name" value="FAD-bd_PCMH_sub2"/>
</dbReference>